<reference evidence="1" key="1">
    <citation type="submission" date="2021-06" db="EMBL/GenBank/DDBJ databases">
        <authorList>
            <person name="Kallberg Y."/>
            <person name="Tangrot J."/>
            <person name="Rosling A."/>
        </authorList>
    </citation>
    <scope>NUCLEOTIDE SEQUENCE</scope>
    <source>
        <strain evidence="1">IL203A</strain>
    </source>
</reference>
<dbReference type="Proteomes" id="UP000789702">
    <property type="component" value="Unassembled WGS sequence"/>
</dbReference>
<evidence type="ECO:0000313" key="2">
    <source>
        <dbReference type="Proteomes" id="UP000789702"/>
    </source>
</evidence>
<gene>
    <name evidence="1" type="ORF">DHETER_LOCUS12196</name>
</gene>
<organism evidence="1 2">
    <name type="scientific">Dentiscutata heterogama</name>
    <dbReference type="NCBI Taxonomy" id="1316150"/>
    <lineage>
        <taxon>Eukaryota</taxon>
        <taxon>Fungi</taxon>
        <taxon>Fungi incertae sedis</taxon>
        <taxon>Mucoromycota</taxon>
        <taxon>Glomeromycotina</taxon>
        <taxon>Glomeromycetes</taxon>
        <taxon>Diversisporales</taxon>
        <taxon>Gigasporaceae</taxon>
        <taxon>Dentiscutata</taxon>
    </lineage>
</organism>
<keyword evidence="2" id="KW-1185">Reference proteome</keyword>
<name>A0ACA9PGN6_9GLOM</name>
<feature type="non-terminal residue" evidence="1">
    <location>
        <position position="1"/>
    </location>
</feature>
<protein>
    <submittedName>
        <fullName evidence="1">684_t:CDS:1</fullName>
    </submittedName>
</protein>
<comment type="caution">
    <text evidence="1">The sequence shown here is derived from an EMBL/GenBank/DDBJ whole genome shotgun (WGS) entry which is preliminary data.</text>
</comment>
<proteinExistence type="predicted"/>
<feature type="non-terminal residue" evidence="1">
    <location>
        <position position="81"/>
    </location>
</feature>
<dbReference type="EMBL" id="CAJVPU010029155">
    <property type="protein sequence ID" value="CAG8709810.1"/>
    <property type="molecule type" value="Genomic_DNA"/>
</dbReference>
<accession>A0ACA9PGN6</accession>
<sequence length="81" mass="9222">RQRTFEGSYWRTSLAQFTFSLFILRVFEPAFFAIGIVFIVIGSALLCISFLRRQNDIDLLDHSKPFVTSGLYVALTGLVVM</sequence>
<evidence type="ECO:0000313" key="1">
    <source>
        <dbReference type="EMBL" id="CAG8709810.1"/>
    </source>
</evidence>